<dbReference type="GO" id="GO:0006749">
    <property type="term" value="P:glutathione metabolic process"/>
    <property type="evidence" value="ECO:0007669"/>
    <property type="project" value="TreeGrafter"/>
</dbReference>
<accession>A0A081C2F3</accession>
<dbReference type="Pfam" id="PF05378">
    <property type="entry name" value="Hydant_A_N"/>
    <property type="match status" value="1"/>
</dbReference>
<dbReference type="SUPFAM" id="SSF53067">
    <property type="entry name" value="Actin-like ATPase domain"/>
    <property type="match status" value="1"/>
</dbReference>
<dbReference type="InterPro" id="IPR045079">
    <property type="entry name" value="Oxoprolinase-like"/>
</dbReference>
<dbReference type="InterPro" id="IPR008040">
    <property type="entry name" value="Hydant_A_N"/>
</dbReference>
<dbReference type="InterPro" id="IPR043129">
    <property type="entry name" value="ATPase_NBD"/>
</dbReference>
<keyword evidence="4" id="KW-1185">Reference proteome</keyword>
<evidence type="ECO:0000259" key="2">
    <source>
        <dbReference type="Pfam" id="PF05378"/>
    </source>
</evidence>
<dbReference type="PANTHER" id="PTHR11365">
    <property type="entry name" value="5-OXOPROLINASE RELATED"/>
    <property type="match status" value="1"/>
</dbReference>
<dbReference type="GO" id="GO:0017168">
    <property type="term" value="F:5-oxoprolinase (ATP-hydrolyzing) activity"/>
    <property type="evidence" value="ECO:0007669"/>
    <property type="project" value="TreeGrafter"/>
</dbReference>
<evidence type="ECO:0000259" key="1">
    <source>
        <dbReference type="Pfam" id="PF01968"/>
    </source>
</evidence>
<dbReference type="GO" id="GO:0005829">
    <property type="term" value="C:cytosol"/>
    <property type="evidence" value="ECO:0007669"/>
    <property type="project" value="TreeGrafter"/>
</dbReference>
<dbReference type="Pfam" id="PF01968">
    <property type="entry name" value="Hydantoinase_A"/>
    <property type="match status" value="1"/>
</dbReference>
<evidence type="ECO:0000313" key="4">
    <source>
        <dbReference type="Proteomes" id="UP000030661"/>
    </source>
</evidence>
<organism evidence="3">
    <name type="scientific">Vecturithrix granuli</name>
    <dbReference type="NCBI Taxonomy" id="1499967"/>
    <lineage>
        <taxon>Bacteria</taxon>
        <taxon>Candidatus Moduliflexota</taxon>
        <taxon>Candidatus Vecturitrichia</taxon>
        <taxon>Candidatus Vecturitrichales</taxon>
        <taxon>Candidatus Vecturitrichaceae</taxon>
        <taxon>Candidatus Vecturithrix</taxon>
    </lineage>
</organism>
<protein>
    <submittedName>
        <fullName evidence="3">Hydantoinase/oxoprolinase</fullName>
    </submittedName>
</protein>
<dbReference type="HOGENOM" id="CLU_014140_2_0_0"/>
<dbReference type="eggNOG" id="COG0145">
    <property type="taxonomic scope" value="Bacteria"/>
</dbReference>
<dbReference type="STRING" id="1499967.U27_05733"/>
<dbReference type="InterPro" id="IPR002821">
    <property type="entry name" value="Hydantoinase_A"/>
</dbReference>
<dbReference type="PANTHER" id="PTHR11365:SF2">
    <property type="entry name" value="5-OXOPROLINASE"/>
    <property type="match status" value="1"/>
</dbReference>
<gene>
    <name evidence="3" type="ORF">U27_05733</name>
</gene>
<evidence type="ECO:0000313" key="3">
    <source>
        <dbReference type="EMBL" id="GAK58758.1"/>
    </source>
</evidence>
<feature type="domain" description="Hydantoinase A/oxoprolinase" evidence="1">
    <location>
        <begin position="178"/>
        <end position="458"/>
    </location>
</feature>
<feature type="domain" description="Hydantoinase/oxoprolinase N-terminal" evidence="2">
    <location>
        <begin position="3"/>
        <end position="152"/>
    </location>
</feature>
<dbReference type="EMBL" id="DF820468">
    <property type="protein sequence ID" value="GAK58758.1"/>
    <property type="molecule type" value="Genomic_DNA"/>
</dbReference>
<proteinExistence type="predicted"/>
<sequence>MMIGLDVGGTHTDVVLTEHQQILATAKVLTNHRNLLDSICQGFAMVLQGRDPEQVRRIHLSTTLSTNAIVEDTLEAVGVMVSAGPGIHPRCYCIGEHYFVIDGFLDHRGTEIRPLNSHQIQEAVAVCQQNGVNLYAVISKFSPRNPAHEQSMFASLKDRADYVTVGHRLSGQLNFPRRIATAYYNSAVWRIYNRFADAIEQSVQELGLQASAHILKADGGTMPMTIAKKFPVESILSGPAASIMGIIALCDIHEDAVILDIGGTTTDIAIFVGGAPLIEPQGIALNGHHTLVRALKTRSIGIGGDSALRLSEHGLTVGPVRLGPAMAKGGQHPTLIDACNVKGLAAYGDLHASQAGLKKLAASASLSPENLAEEAVQYATRTIHREVECLLAEINAKPVYTIHEFLEEQTITPQTLYIMGGPAPVFSQTLASEFGYQAIIPENYAVANAVGAALTRQTMEIELFADTEKNIMLIPTLNVQQKISGRYSLDEAKQDAVRYLQKYVKQLGTEETAQFIEVTEAEAFTMVNGFYMTSKNIRVKCQIKPGIRKNW</sequence>
<reference evidence="3" key="1">
    <citation type="journal article" date="2015" name="PeerJ">
        <title>First genomic representation of candidate bacterial phylum KSB3 points to enhanced environmental sensing as a trigger of wastewater bulking.</title>
        <authorList>
            <person name="Sekiguchi Y."/>
            <person name="Ohashi A."/>
            <person name="Parks D.H."/>
            <person name="Yamauchi T."/>
            <person name="Tyson G.W."/>
            <person name="Hugenholtz P."/>
        </authorList>
    </citation>
    <scope>NUCLEOTIDE SEQUENCE [LARGE SCALE GENOMIC DNA]</scope>
</reference>
<dbReference type="Proteomes" id="UP000030661">
    <property type="component" value="Unassembled WGS sequence"/>
</dbReference>
<dbReference type="AlphaFoldDB" id="A0A081C2F3"/>
<name>A0A081C2F3_VECG1</name>